<proteinExistence type="predicted"/>
<evidence type="ECO:0000313" key="4">
    <source>
        <dbReference type="Proteomes" id="UP000694844"/>
    </source>
</evidence>
<keyword evidence="4" id="KW-1185">Reference proteome</keyword>
<dbReference type="OrthoDB" id="6157407at2759"/>
<keyword evidence="1" id="KW-0812">Transmembrane</keyword>
<dbReference type="PANTHER" id="PTHR46013:SF7">
    <property type="entry name" value="IG-LIKE DOMAIN-CONTAINING PROTEIN"/>
    <property type="match status" value="1"/>
</dbReference>
<dbReference type="InterPro" id="IPR013783">
    <property type="entry name" value="Ig-like_fold"/>
</dbReference>
<name>A0A8B8E3Q4_CRAVI</name>
<dbReference type="Proteomes" id="UP000694844">
    <property type="component" value="Chromosome 4"/>
</dbReference>
<dbReference type="AlphaFoldDB" id="A0A8B8E3Q4"/>
<gene>
    <name evidence="5" type="primary">LOC111131782</name>
</gene>
<protein>
    <submittedName>
        <fullName evidence="5">Hemicentin-1-like</fullName>
    </submittedName>
</protein>
<keyword evidence="2" id="KW-0732">Signal</keyword>
<dbReference type="GeneID" id="111131782"/>
<dbReference type="SMART" id="SM00408">
    <property type="entry name" value="IGc2"/>
    <property type="match status" value="2"/>
</dbReference>
<dbReference type="InterPro" id="IPR036179">
    <property type="entry name" value="Ig-like_dom_sf"/>
</dbReference>
<organism evidence="4 5">
    <name type="scientific">Crassostrea virginica</name>
    <name type="common">Eastern oyster</name>
    <dbReference type="NCBI Taxonomy" id="6565"/>
    <lineage>
        <taxon>Eukaryota</taxon>
        <taxon>Metazoa</taxon>
        <taxon>Spiralia</taxon>
        <taxon>Lophotrochozoa</taxon>
        <taxon>Mollusca</taxon>
        <taxon>Bivalvia</taxon>
        <taxon>Autobranchia</taxon>
        <taxon>Pteriomorphia</taxon>
        <taxon>Ostreida</taxon>
        <taxon>Ostreoidea</taxon>
        <taxon>Ostreidae</taxon>
        <taxon>Crassostrea</taxon>
    </lineage>
</organism>
<sequence>MALITSIKTLFLILVNTIAADDRVAFMGESVSLICQVTNSYSQFVWLKDSNQLLVNGPPDNVLSEQSRILLSIPTPGVRQLTISDVRINDAGSYVCRVTLTDGSQLMSTSHLSVEERLGKEDITTIATDAAGNIEEKVVLVGDTLILPCPILLESSKFGWQKDRVPIAYGPPDTVSVSDGRLSLDNSIYGWRKLIITQVQRQDAGQYLCVVERSFGNPFKLFTQVRVITEDDIETTLGTDTTELTITESRSSTVTKEYVYSTVKTATPKKSSEVNTPASGTGDNKNAAPGKTFYFHGLIIIVGIINNSFLI</sequence>
<evidence type="ECO:0000256" key="2">
    <source>
        <dbReference type="SAM" id="SignalP"/>
    </source>
</evidence>
<dbReference type="Gene3D" id="2.60.40.10">
    <property type="entry name" value="Immunoglobulins"/>
    <property type="match status" value="2"/>
</dbReference>
<dbReference type="SUPFAM" id="SSF48726">
    <property type="entry name" value="Immunoglobulin"/>
    <property type="match status" value="2"/>
</dbReference>
<feature type="signal peptide" evidence="2">
    <location>
        <begin position="1"/>
        <end position="20"/>
    </location>
</feature>
<feature type="chain" id="PRO_5034503930" evidence="2">
    <location>
        <begin position="21"/>
        <end position="311"/>
    </location>
</feature>
<dbReference type="InterPro" id="IPR003599">
    <property type="entry name" value="Ig_sub"/>
</dbReference>
<keyword evidence="1" id="KW-1133">Transmembrane helix</keyword>
<feature type="transmembrane region" description="Helical" evidence="1">
    <location>
        <begin position="293"/>
        <end position="310"/>
    </location>
</feature>
<keyword evidence="1" id="KW-0472">Membrane</keyword>
<dbReference type="Pfam" id="PF07679">
    <property type="entry name" value="I-set"/>
    <property type="match status" value="1"/>
</dbReference>
<dbReference type="KEGG" id="cvn:111131782"/>
<feature type="domain" description="Ig-like" evidence="3">
    <location>
        <begin position="121"/>
        <end position="214"/>
    </location>
</feature>
<evidence type="ECO:0000259" key="3">
    <source>
        <dbReference type="PROSITE" id="PS50835"/>
    </source>
</evidence>
<dbReference type="InterPro" id="IPR013098">
    <property type="entry name" value="Ig_I-set"/>
</dbReference>
<dbReference type="InterPro" id="IPR003598">
    <property type="entry name" value="Ig_sub2"/>
</dbReference>
<reference evidence="5" key="1">
    <citation type="submission" date="2025-08" db="UniProtKB">
        <authorList>
            <consortium name="RefSeq"/>
        </authorList>
    </citation>
    <scope>IDENTIFICATION</scope>
    <source>
        <tissue evidence="5">Whole sample</tissue>
    </source>
</reference>
<evidence type="ECO:0000256" key="1">
    <source>
        <dbReference type="SAM" id="Phobius"/>
    </source>
</evidence>
<dbReference type="RefSeq" id="XP_022335192.1">
    <property type="nucleotide sequence ID" value="XM_022479484.1"/>
</dbReference>
<dbReference type="Pfam" id="PF13927">
    <property type="entry name" value="Ig_3"/>
    <property type="match status" value="1"/>
</dbReference>
<dbReference type="SMART" id="SM00409">
    <property type="entry name" value="IG"/>
    <property type="match status" value="2"/>
</dbReference>
<dbReference type="PROSITE" id="PS50835">
    <property type="entry name" value="IG_LIKE"/>
    <property type="match status" value="2"/>
</dbReference>
<dbReference type="InterPro" id="IPR007110">
    <property type="entry name" value="Ig-like_dom"/>
</dbReference>
<dbReference type="PANTHER" id="PTHR46013">
    <property type="entry name" value="VASCULAR CELL ADHESION MOLECULE 1"/>
    <property type="match status" value="1"/>
</dbReference>
<accession>A0A8B8E3Q4</accession>
<evidence type="ECO:0000313" key="5">
    <source>
        <dbReference type="RefSeq" id="XP_022335192.1"/>
    </source>
</evidence>
<feature type="domain" description="Ig-like" evidence="3">
    <location>
        <begin position="28"/>
        <end position="113"/>
    </location>
</feature>